<evidence type="ECO:0000259" key="4">
    <source>
        <dbReference type="PROSITE" id="PS51071"/>
    </source>
</evidence>
<gene>
    <name evidence="6" type="ORF">ACIBP5_33680</name>
</gene>
<comment type="caution">
    <text evidence="6">The sequence shown here is derived from an EMBL/GenBank/DDBJ whole genome shotgun (WGS) entry which is preliminary data.</text>
</comment>
<organism evidence="6 7">
    <name type="scientific">Nonomuraea indica</name>
    <dbReference type="NCBI Taxonomy" id="1581193"/>
    <lineage>
        <taxon>Bacteria</taxon>
        <taxon>Bacillati</taxon>
        <taxon>Actinomycetota</taxon>
        <taxon>Actinomycetes</taxon>
        <taxon>Streptosporangiales</taxon>
        <taxon>Streptosporangiaceae</taxon>
        <taxon>Nonomuraea</taxon>
    </lineage>
</organism>
<evidence type="ECO:0000259" key="5">
    <source>
        <dbReference type="PROSITE" id="PS51464"/>
    </source>
</evidence>
<dbReference type="InterPro" id="IPR046348">
    <property type="entry name" value="SIS_dom_sf"/>
</dbReference>
<dbReference type="InterPro" id="IPR000281">
    <property type="entry name" value="HTH_RpiR"/>
</dbReference>
<dbReference type="CDD" id="cd05013">
    <property type="entry name" value="SIS_RpiR"/>
    <property type="match status" value="1"/>
</dbReference>
<dbReference type="PANTHER" id="PTHR30514">
    <property type="entry name" value="GLUCOKINASE"/>
    <property type="match status" value="1"/>
</dbReference>
<dbReference type="PROSITE" id="PS51464">
    <property type="entry name" value="SIS"/>
    <property type="match status" value="1"/>
</dbReference>
<dbReference type="Pfam" id="PF01380">
    <property type="entry name" value="SIS"/>
    <property type="match status" value="1"/>
</dbReference>
<keyword evidence="2" id="KW-0238">DNA-binding</keyword>
<dbReference type="PANTHER" id="PTHR30514:SF18">
    <property type="entry name" value="RPIR-FAMILY TRANSCRIPTIONAL REGULATOR"/>
    <property type="match status" value="1"/>
</dbReference>
<reference evidence="6 7" key="1">
    <citation type="submission" date="2024-10" db="EMBL/GenBank/DDBJ databases">
        <title>The Natural Products Discovery Center: Release of the First 8490 Sequenced Strains for Exploring Actinobacteria Biosynthetic Diversity.</title>
        <authorList>
            <person name="Kalkreuter E."/>
            <person name="Kautsar S.A."/>
            <person name="Yang D."/>
            <person name="Bader C.D."/>
            <person name="Teijaro C.N."/>
            <person name="Fluegel L."/>
            <person name="Davis C.M."/>
            <person name="Simpson J.R."/>
            <person name="Lauterbach L."/>
            <person name="Steele A.D."/>
            <person name="Gui C."/>
            <person name="Meng S."/>
            <person name="Li G."/>
            <person name="Viehrig K."/>
            <person name="Ye F."/>
            <person name="Su P."/>
            <person name="Kiefer A.F."/>
            <person name="Nichols A."/>
            <person name="Cepeda A.J."/>
            <person name="Yan W."/>
            <person name="Fan B."/>
            <person name="Jiang Y."/>
            <person name="Adhikari A."/>
            <person name="Zheng C.-J."/>
            <person name="Schuster L."/>
            <person name="Cowan T.M."/>
            <person name="Smanski M.J."/>
            <person name="Chevrette M.G."/>
            <person name="De Carvalho L.P.S."/>
            <person name="Shen B."/>
        </authorList>
    </citation>
    <scope>NUCLEOTIDE SEQUENCE [LARGE SCALE GENOMIC DNA]</scope>
    <source>
        <strain evidence="6 7">NPDC049503</strain>
    </source>
</reference>
<dbReference type="RefSeq" id="WP_101790969.1">
    <property type="nucleotide sequence ID" value="NZ_JBITMB010000010.1"/>
</dbReference>
<sequence>MEYGNTRDWLSDLVPEKGLSPAMMRVIQVLMTNQRVASYGDVGEIATRAQVNSSTVVRCAQALGFKGWPVLQQELRARYLASLSSEETFYAHGETASSPGHNAIRQDIQNLRETLESVDPTDVDRAIETIAGSRRVVVVATGTFAAVGQIFAHLGSVLGYPISLETRGAVHLSSALAGFGPEDTLIVINVWRPIRDLLNAARLARKAGARVLTITDSRRGPYTELSDLMLVVPSEGVSFFQSVTAATSLAYGIVDGLAQVDPARTQERLRAARDYWETLQTYES</sequence>
<feature type="domain" description="HTH rpiR-type" evidence="4">
    <location>
        <begin position="6"/>
        <end position="82"/>
    </location>
</feature>
<proteinExistence type="predicted"/>
<dbReference type="InterPro" id="IPR001347">
    <property type="entry name" value="SIS_dom"/>
</dbReference>
<dbReference type="InterPro" id="IPR047640">
    <property type="entry name" value="RpiR-like"/>
</dbReference>
<dbReference type="SUPFAM" id="SSF53697">
    <property type="entry name" value="SIS domain"/>
    <property type="match status" value="1"/>
</dbReference>
<evidence type="ECO:0000313" key="6">
    <source>
        <dbReference type="EMBL" id="MFI7444948.1"/>
    </source>
</evidence>
<keyword evidence="7" id="KW-1185">Reference proteome</keyword>
<evidence type="ECO:0000256" key="1">
    <source>
        <dbReference type="ARBA" id="ARBA00023015"/>
    </source>
</evidence>
<dbReference type="InterPro" id="IPR009057">
    <property type="entry name" value="Homeodomain-like_sf"/>
</dbReference>
<keyword evidence="1" id="KW-0805">Transcription regulation</keyword>
<keyword evidence="3" id="KW-0804">Transcription</keyword>
<dbReference type="SUPFAM" id="SSF46689">
    <property type="entry name" value="Homeodomain-like"/>
    <property type="match status" value="1"/>
</dbReference>
<dbReference type="Pfam" id="PF01418">
    <property type="entry name" value="HTH_6"/>
    <property type="match status" value="1"/>
</dbReference>
<feature type="domain" description="SIS" evidence="5">
    <location>
        <begin position="126"/>
        <end position="263"/>
    </location>
</feature>
<evidence type="ECO:0000256" key="2">
    <source>
        <dbReference type="ARBA" id="ARBA00023125"/>
    </source>
</evidence>
<name>A0ABW8ADU3_9ACTN</name>
<dbReference type="PROSITE" id="PS51071">
    <property type="entry name" value="HTH_RPIR"/>
    <property type="match status" value="1"/>
</dbReference>
<dbReference type="Gene3D" id="1.10.10.10">
    <property type="entry name" value="Winged helix-like DNA-binding domain superfamily/Winged helix DNA-binding domain"/>
    <property type="match status" value="1"/>
</dbReference>
<protein>
    <submittedName>
        <fullName evidence="6">MurR/RpiR family transcriptional regulator</fullName>
    </submittedName>
</protein>
<dbReference type="InterPro" id="IPR036388">
    <property type="entry name" value="WH-like_DNA-bd_sf"/>
</dbReference>
<dbReference type="EMBL" id="JBITMB010000010">
    <property type="protein sequence ID" value="MFI7444948.1"/>
    <property type="molecule type" value="Genomic_DNA"/>
</dbReference>
<dbReference type="Gene3D" id="3.40.50.10490">
    <property type="entry name" value="Glucose-6-phosphate isomerase like protein, domain 1"/>
    <property type="match status" value="1"/>
</dbReference>
<evidence type="ECO:0000256" key="3">
    <source>
        <dbReference type="ARBA" id="ARBA00023163"/>
    </source>
</evidence>
<accession>A0ABW8ADU3</accession>
<dbReference type="Proteomes" id="UP001612928">
    <property type="component" value="Unassembled WGS sequence"/>
</dbReference>
<dbReference type="InterPro" id="IPR035472">
    <property type="entry name" value="RpiR-like_SIS"/>
</dbReference>
<evidence type="ECO:0000313" key="7">
    <source>
        <dbReference type="Proteomes" id="UP001612928"/>
    </source>
</evidence>